<protein>
    <submittedName>
        <fullName evidence="1">Uncharacterized protein</fullName>
    </submittedName>
</protein>
<dbReference type="AlphaFoldDB" id="A0AAD5QSH5"/>
<gene>
    <name evidence="1" type="ORF">KIN20_019561</name>
</gene>
<evidence type="ECO:0000313" key="1">
    <source>
        <dbReference type="EMBL" id="KAJ1360552.1"/>
    </source>
</evidence>
<organism evidence="1 2">
    <name type="scientific">Parelaphostrongylus tenuis</name>
    <name type="common">Meningeal worm</name>
    <dbReference type="NCBI Taxonomy" id="148309"/>
    <lineage>
        <taxon>Eukaryota</taxon>
        <taxon>Metazoa</taxon>
        <taxon>Ecdysozoa</taxon>
        <taxon>Nematoda</taxon>
        <taxon>Chromadorea</taxon>
        <taxon>Rhabditida</taxon>
        <taxon>Rhabditina</taxon>
        <taxon>Rhabditomorpha</taxon>
        <taxon>Strongyloidea</taxon>
        <taxon>Metastrongylidae</taxon>
        <taxon>Parelaphostrongylus</taxon>
    </lineage>
</organism>
<sequence>MNVKFVLNTRYRNHPRKIVSEYTIFTGGTAHIRVSPFRMKYSQSRKHHSSVYEEFLMTSTEKNEATVSAAERILLSAHKRNRKQSQRFSVNALLKRDSRVLNVAVCGLYRLD</sequence>
<comment type="caution">
    <text evidence="1">The sequence shown here is derived from an EMBL/GenBank/DDBJ whole genome shotgun (WGS) entry which is preliminary data.</text>
</comment>
<reference evidence="1" key="1">
    <citation type="submission" date="2021-06" db="EMBL/GenBank/DDBJ databases">
        <title>Parelaphostrongylus tenuis whole genome reference sequence.</title>
        <authorList>
            <person name="Garwood T.J."/>
            <person name="Larsen P.A."/>
            <person name="Fountain-Jones N.M."/>
            <person name="Garbe J.R."/>
            <person name="Macchietto M.G."/>
            <person name="Kania S.A."/>
            <person name="Gerhold R.W."/>
            <person name="Richards J.E."/>
            <person name="Wolf T.M."/>
        </authorList>
    </citation>
    <scope>NUCLEOTIDE SEQUENCE</scope>
    <source>
        <strain evidence="1">MNPRO001-30</strain>
        <tissue evidence="1">Meninges</tissue>
    </source>
</reference>
<dbReference type="EMBL" id="JAHQIW010003908">
    <property type="protein sequence ID" value="KAJ1360552.1"/>
    <property type="molecule type" value="Genomic_DNA"/>
</dbReference>
<proteinExistence type="predicted"/>
<accession>A0AAD5QSH5</accession>
<evidence type="ECO:0000313" key="2">
    <source>
        <dbReference type="Proteomes" id="UP001196413"/>
    </source>
</evidence>
<name>A0AAD5QSH5_PARTN</name>
<keyword evidence="2" id="KW-1185">Reference proteome</keyword>
<dbReference type="Proteomes" id="UP001196413">
    <property type="component" value="Unassembled WGS sequence"/>
</dbReference>